<reference evidence="2" key="3">
    <citation type="submission" date="2025-09" db="UniProtKB">
        <authorList>
            <consortium name="Ensembl"/>
        </authorList>
    </citation>
    <scope>IDENTIFICATION</scope>
</reference>
<keyword evidence="3" id="KW-1185">Reference proteome</keyword>
<dbReference type="AlphaFoldDB" id="A0A672GDW1"/>
<reference evidence="2" key="1">
    <citation type="submission" date="2019-06" db="EMBL/GenBank/DDBJ databases">
        <authorList>
            <consortium name="Wellcome Sanger Institute Data Sharing"/>
        </authorList>
    </citation>
    <scope>NUCLEOTIDE SEQUENCE [LARGE SCALE GENOMIC DNA]</scope>
</reference>
<feature type="compositionally biased region" description="Basic residues" evidence="1">
    <location>
        <begin position="42"/>
        <end position="53"/>
    </location>
</feature>
<evidence type="ECO:0000256" key="1">
    <source>
        <dbReference type="SAM" id="MobiDB-lite"/>
    </source>
</evidence>
<proteinExistence type="predicted"/>
<name>A0A672GDW1_SALFA</name>
<evidence type="ECO:0000313" key="2">
    <source>
        <dbReference type="Ensembl" id="ENSSFAP00005017018.1"/>
    </source>
</evidence>
<feature type="region of interest" description="Disordered" evidence="1">
    <location>
        <begin position="1"/>
        <end position="105"/>
    </location>
</feature>
<protein>
    <submittedName>
        <fullName evidence="2">Uncharacterized protein</fullName>
    </submittedName>
</protein>
<accession>A0A672GDW1</accession>
<dbReference type="Ensembl" id="ENSSFAT00005017680.1">
    <property type="protein sequence ID" value="ENSSFAP00005017018.1"/>
    <property type="gene ID" value="ENSSFAG00005009005.1"/>
</dbReference>
<sequence>MTISVLNKSTEHRFEGFPAHSSVKNEMKHRSAAGSMSGAPVNKRKSLLMKPRHYSPNAAACEEEVEEVEEEEHRRRRRRRKSSETPAGKQMSSCFLLSGTFHTEL</sequence>
<feature type="compositionally biased region" description="Acidic residues" evidence="1">
    <location>
        <begin position="61"/>
        <end position="70"/>
    </location>
</feature>
<dbReference type="Proteomes" id="UP000472267">
    <property type="component" value="Chromosome 18"/>
</dbReference>
<evidence type="ECO:0000313" key="3">
    <source>
        <dbReference type="Proteomes" id="UP000472267"/>
    </source>
</evidence>
<organism evidence="2 3">
    <name type="scientific">Salarias fasciatus</name>
    <name type="common">Jewelled blenny</name>
    <name type="synonym">Blennius fasciatus</name>
    <dbReference type="NCBI Taxonomy" id="181472"/>
    <lineage>
        <taxon>Eukaryota</taxon>
        <taxon>Metazoa</taxon>
        <taxon>Chordata</taxon>
        <taxon>Craniata</taxon>
        <taxon>Vertebrata</taxon>
        <taxon>Euteleostomi</taxon>
        <taxon>Actinopterygii</taxon>
        <taxon>Neopterygii</taxon>
        <taxon>Teleostei</taxon>
        <taxon>Neoteleostei</taxon>
        <taxon>Acanthomorphata</taxon>
        <taxon>Ovalentaria</taxon>
        <taxon>Blenniimorphae</taxon>
        <taxon>Blenniiformes</taxon>
        <taxon>Blennioidei</taxon>
        <taxon>Blenniidae</taxon>
        <taxon>Salariinae</taxon>
        <taxon>Salarias</taxon>
    </lineage>
</organism>
<dbReference type="InParanoid" id="A0A672GDW1"/>
<reference evidence="2" key="2">
    <citation type="submission" date="2025-08" db="UniProtKB">
        <authorList>
            <consortium name="Ensembl"/>
        </authorList>
    </citation>
    <scope>IDENTIFICATION</scope>
</reference>